<reference evidence="1 2" key="1">
    <citation type="submission" date="2016-11" db="EMBL/GenBank/DDBJ databases">
        <title>The macronuclear genome of Stentor coeruleus: a giant cell with tiny introns.</title>
        <authorList>
            <person name="Slabodnick M."/>
            <person name="Ruby J.G."/>
            <person name="Reiff S.B."/>
            <person name="Swart E.C."/>
            <person name="Gosai S."/>
            <person name="Prabakaran S."/>
            <person name="Witkowska E."/>
            <person name="Larue G.E."/>
            <person name="Fisher S."/>
            <person name="Freeman R.M."/>
            <person name="Gunawardena J."/>
            <person name="Chu W."/>
            <person name="Stover N.A."/>
            <person name="Gregory B.D."/>
            <person name="Nowacki M."/>
            <person name="Derisi J."/>
            <person name="Roy S.W."/>
            <person name="Marshall W.F."/>
            <person name="Sood P."/>
        </authorList>
    </citation>
    <scope>NUCLEOTIDE SEQUENCE [LARGE SCALE GENOMIC DNA]</scope>
    <source>
        <strain evidence="1">WM001</strain>
    </source>
</reference>
<comment type="caution">
    <text evidence="1">The sequence shown here is derived from an EMBL/GenBank/DDBJ whole genome shotgun (WGS) entry which is preliminary data.</text>
</comment>
<evidence type="ECO:0000313" key="2">
    <source>
        <dbReference type="Proteomes" id="UP000187209"/>
    </source>
</evidence>
<organism evidence="1 2">
    <name type="scientific">Stentor coeruleus</name>
    <dbReference type="NCBI Taxonomy" id="5963"/>
    <lineage>
        <taxon>Eukaryota</taxon>
        <taxon>Sar</taxon>
        <taxon>Alveolata</taxon>
        <taxon>Ciliophora</taxon>
        <taxon>Postciliodesmatophora</taxon>
        <taxon>Heterotrichea</taxon>
        <taxon>Heterotrichida</taxon>
        <taxon>Stentoridae</taxon>
        <taxon>Stentor</taxon>
    </lineage>
</organism>
<protein>
    <submittedName>
        <fullName evidence="1">Uncharacterized protein</fullName>
    </submittedName>
</protein>
<gene>
    <name evidence="1" type="ORF">SteCoe_22055</name>
</gene>
<proteinExistence type="predicted"/>
<accession>A0A1R2BN64</accession>
<dbReference type="AlphaFoldDB" id="A0A1R2BN64"/>
<dbReference type="EMBL" id="MPUH01000534">
    <property type="protein sequence ID" value="OMJ78208.1"/>
    <property type="molecule type" value="Genomic_DNA"/>
</dbReference>
<name>A0A1R2BN64_9CILI</name>
<evidence type="ECO:0000313" key="1">
    <source>
        <dbReference type="EMBL" id="OMJ78208.1"/>
    </source>
</evidence>
<sequence>MLSPESDNLSIITKIPAQSYRKSFNSTSSLVSSIDQRNINSGEFISILSTESSPIEVCSKKLAKRINDKCSRKSIRRNKSYCSDRIESYEGCCSTYKLCQTF</sequence>
<dbReference type="Proteomes" id="UP000187209">
    <property type="component" value="Unassembled WGS sequence"/>
</dbReference>
<keyword evidence="2" id="KW-1185">Reference proteome</keyword>